<dbReference type="Proteomes" id="UP000003053">
    <property type="component" value="Unassembled WGS sequence"/>
</dbReference>
<dbReference type="RefSeq" id="WP_004569503.1">
    <property type="nucleotide sequence ID" value="NZ_CH724148.1"/>
</dbReference>
<evidence type="ECO:0000313" key="2">
    <source>
        <dbReference type="Proteomes" id="UP000003053"/>
    </source>
</evidence>
<name>A4BXL4_9FLAO</name>
<dbReference type="InterPro" id="IPR029044">
    <property type="entry name" value="Nucleotide-diphossugar_trans"/>
</dbReference>
<protein>
    <recommendedName>
        <fullName evidence="3">Glycosyltransferase 2-like domain-containing protein</fullName>
    </recommendedName>
</protein>
<accession>A4BXL4</accession>
<dbReference type="EMBL" id="AAOG01000001">
    <property type="protein sequence ID" value="EAR13705.1"/>
    <property type="molecule type" value="Genomic_DNA"/>
</dbReference>
<dbReference type="HOGENOM" id="CLU_747748_0_0_10"/>
<dbReference type="Gene3D" id="3.90.550.10">
    <property type="entry name" value="Spore Coat Polysaccharide Biosynthesis Protein SpsA, Chain A"/>
    <property type="match status" value="1"/>
</dbReference>
<dbReference type="AlphaFoldDB" id="A4BXL4"/>
<evidence type="ECO:0000313" key="1">
    <source>
        <dbReference type="EMBL" id="EAR13705.1"/>
    </source>
</evidence>
<evidence type="ECO:0008006" key="3">
    <source>
        <dbReference type="Google" id="ProtNLM"/>
    </source>
</evidence>
<proteinExistence type="predicted"/>
<reference evidence="1 2" key="1">
    <citation type="submission" date="2006-02" db="EMBL/GenBank/DDBJ databases">
        <authorList>
            <person name="Murray A."/>
            <person name="Staley J."/>
            <person name="Ferriera S."/>
            <person name="Johnson J."/>
            <person name="Kravitz S."/>
            <person name="Halpern A."/>
            <person name="Remington K."/>
            <person name="Beeson K."/>
            <person name="Tran B."/>
            <person name="Rogers Y.-H."/>
            <person name="Friedman R."/>
            <person name="Venter J.C."/>
        </authorList>
    </citation>
    <scope>NUCLEOTIDE SEQUENCE [LARGE SCALE GENOMIC DNA]</scope>
    <source>
        <strain evidence="1 2">23-P</strain>
    </source>
</reference>
<gene>
    <name evidence="1" type="ORF">PI23P_04387</name>
</gene>
<keyword evidence="2" id="KW-1185">Reference proteome</keyword>
<comment type="caution">
    <text evidence="1">The sequence shown here is derived from an EMBL/GenBank/DDBJ whole genome shotgun (WGS) entry which is preliminary data.</text>
</comment>
<organism evidence="1 2">
    <name type="scientific">Polaribacter irgensii 23-P</name>
    <dbReference type="NCBI Taxonomy" id="313594"/>
    <lineage>
        <taxon>Bacteria</taxon>
        <taxon>Pseudomonadati</taxon>
        <taxon>Bacteroidota</taxon>
        <taxon>Flavobacteriia</taxon>
        <taxon>Flavobacteriales</taxon>
        <taxon>Flavobacteriaceae</taxon>
    </lineage>
</organism>
<sequence>MAANYVIDCAGNKVLSGDALFSSKCWVGNSSDYLEVNNKFIISEAVNWLHIPKVAILIPIYRSGTDFLGTLKTLSAQNWSQPQNVEIILSINQPLGPIDALTKASLKAAKTYIKANNLRSNTPQVRLIFERLAGGLAEVYQRSFSTLVARIRNSVNARKLKTKQENALAIGALMESTIFAIIDDDQILVNNNSLPAALEKLQAGTSVIMGQVKITKVTTSFPEWDAIIADIMNLFFKFKYEHGTAILTPRALMVSDLFHQPTLKIGEAYADQIWFAAAAAKKERLLVKVTTTLEHEVYPSNANMAANLAKFLASGTPKNAIDIFKKIRTAYKQSAEKLVYSVHDIEKLIASLETRNKKNIENLVQQMLQR</sequence>